<dbReference type="Proteomes" id="UP000032866">
    <property type="component" value="Chromosome 2"/>
</dbReference>
<dbReference type="GO" id="GO:0003677">
    <property type="term" value="F:DNA binding"/>
    <property type="evidence" value="ECO:0007669"/>
    <property type="project" value="InterPro"/>
</dbReference>
<dbReference type="InterPro" id="IPR011335">
    <property type="entry name" value="Restrct_endonuc-II-like"/>
</dbReference>
<dbReference type="RefSeq" id="WP_014899188.1">
    <property type="nucleotide sequence ID" value="NC_018514.1"/>
</dbReference>
<dbReference type="GO" id="GO:0009307">
    <property type="term" value="P:DNA restriction-modification system"/>
    <property type="evidence" value="ECO:0007669"/>
    <property type="project" value="InterPro"/>
</dbReference>
<dbReference type="SUPFAM" id="SSF52980">
    <property type="entry name" value="Restriction endonuclease-like"/>
    <property type="match status" value="1"/>
</dbReference>
<dbReference type="Pfam" id="PF04471">
    <property type="entry name" value="Mrr_cat"/>
    <property type="match status" value="1"/>
</dbReference>
<protein>
    <recommendedName>
        <fullName evidence="1">Restriction endonuclease type IV Mrr domain-containing protein</fullName>
    </recommendedName>
</protein>
<organism evidence="2 3">
    <name type="scientific">Burkholderia cepacia GG4</name>
    <dbReference type="NCBI Taxonomy" id="1009846"/>
    <lineage>
        <taxon>Bacteria</taxon>
        <taxon>Pseudomonadati</taxon>
        <taxon>Pseudomonadota</taxon>
        <taxon>Betaproteobacteria</taxon>
        <taxon>Burkholderiales</taxon>
        <taxon>Burkholderiaceae</taxon>
        <taxon>Burkholderia</taxon>
        <taxon>Burkholderia cepacia complex</taxon>
    </lineage>
</organism>
<accession>A0A9W3K6K8</accession>
<dbReference type="GO" id="GO:0004519">
    <property type="term" value="F:endonuclease activity"/>
    <property type="evidence" value="ECO:0007669"/>
    <property type="project" value="InterPro"/>
</dbReference>
<feature type="domain" description="Restriction endonuclease type IV Mrr" evidence="1">
    <location>
        <begin position="16"/>
        <end position="123"/>
    </location>
</feature>
<name>A0A9W3K6K8_BURCE</name>
<evidence type="ECO:0000313" key="2">
    <source>
        <dbReference type="EMBL" id="AFQ50418.1"/>
    </source>
</evidence>
<dbReference type="Gene3D" id="3.40.1350.10">
    <property type="match status" value="1"/>
</dbReference>
<dbReference type="InterPro" id="IPR011856">
    <property type="entry name" value="tRNA_endonuc-like_dom_sf"/>
</dbReference>
<dbReference type="KEGG" id="bct:GEM_4028"/>
<gene>
    <name evidence="2" type="ORF">GEM_4028</name>
</gene>
<dbReference type="AlphaFoldDB" id="A0A9W3K6K8"/>
<dbReference type="InterPro" id="IPR007560">
    <property type="entry name" value="Restrct_endonuc_IV_Mrr"/>
</dbReference>
<reference evidence="2 3" key="1">
    <citation type="journal article" date="2012" name="J. Bacteriol.">
        <title>Complete Genome Sequence of Burkholderia sp. Strain GG4, a Betaproteobacterium That Reduces 3-Oxo-N-Acylhomoserine Lactones and Produces Different N-Acylhomoserine Lactones.</title>
        <authorList>
            <person name="Hong K.W."/>
            <person name="Koh C.L."/>
            <person name="Sam C.K."/>
            <person name="Yin W.F."/>
            <person name="Chan K.G."/>
        </authorList>
    </citation>
    <scope>NUCLEOTIDE SEQUENCE [LARGE SCALE GENOMIC DNA]</scope>
    <source>
        <strain evidence="2 3">GG4</strain>
    </source>
</reference>
<sequence length="382" mass="42581">MKYDKAVIAGIAGIDNWQAFEEFVKDLYAQNDSAVDVVRSYKAQGASGRNREVDVLVTFGFKPHILSLGVECKYWSNKVNGDIIDVAAAKRDDLSLDKYAVITTVGFEAGAELYAKSKGIDLFLIRPSMDDDFGYTGRVIKVRIFMHGSRPVDIRLNATIVCEPGLEKIAADLLAAKLSDVGAPDSADDFDPELNLYRYSRIEHGNGVVTFERGEHANNLLKLLLDTWRTQDGNFWDGKPSSIRQKIIFKSPTALFFLNRTVVMINEIDFQMQYLRIESELEINRGEKYPLVLENVIANAITPLSAKHTANEIKFSMGDPTPKIAVDLSKKPDDAIGREGVAITLRLTNPMGISSEDPKARIFELVGHEEGVTWRPLHPPHP</sequence>
<dbReference type="EMBL" id="CP003775">
    <property type="protein sequence ID" value="AFQ50418.1"/>
    <property type="molecule type" value="Genomic_DNA"/>
</dbReference>
<evidence type="ECO:0000259" key="1">
    <source>
        <dbReference type="Pfam" id="PF04471"/>
    </source>
</evidence>
<evidence type="ECO:0000313" key="3">
    <source>
        <dbReference type="Proteomes" id="UP000032866"/>
    </source>
</evidence>
<proteinExistence type="predicted"/>